<proteinExistence type="predicted"/>
<evidence type="ECO:0000259" key="1">
    <source>
        <dbReference type="Pfam" id="PF07883"/>
    </source>
</evidence>
<dbReference type="InterPro" id="IPR011051">
    <property type="entry name" value="RmlC_Cupin_sf"/>
</dbReference>
<feature type="domain" description="Cupin type-2" evidence="1">
    <location>
        <begin position="37"/>
        <end position="96"/>
    </location>
</feature>
<dbReference type="InterPro" id="IPR013096">
    <property type="entry name" value="Cupin_2"/>
</dbReference>
<reference evidence="3" key="1">
    <citation type="submission" date="2023-07" db="EMBL/GenBank/DDBJ databases">
        <title>Genome sequencing of Purple Non-Sulfur Bacteria from various extreme environments.</title>
        <authorList>
            <person name="Mayer M."/>
        </authorList>
    </citation>
    <scope>NUCLEOTIDE SEQUENCE [LARGE SCALE GENOMIC DNA]</scope>
    <source>
        <strain evidence="3">DSM 17935</strain>
    </source>
</reference>
<gene>
    <name evidence="2" type="ORF">M2319_001370</name>
</gene>
<keyword evidence="3" id="KW-1185">Reference proteome</keyword>
<dbReference type="EMBL" id="JAOQNS010000003">
    <property type="protein sequence ID" value="MCW2307048.1"/>
    <property type="molecule type" value="Genomic_DNA"/>
</dbReference>
<dbReference type="RefSeq" id="WP_264600700.1">
    <property type="nucleotide sequence ID" value="NZ_JAOQNS010000003.1"/>
</dbReference>
<sequence length="108" mass="11644">MHTFAFPLAAARAAPLSPDRASALLFEYGSMSLRYYAPDKVDRQTPHDQDEIYVVASGSGTFECAGETAPFTTGDALFAPAGAEHRFLDFSDDFAVWVIFYGPVGGEA</sequence>
<accession>A0ABT3H9H0</accession>
<organism evidence="2 3">
    <name type="scientific">Rhodobium gokarnense</name>
    <dbReference type="NCBI Taxonomy" id="364296"/>
    <lineage>
        <taxon>Bacteria</taxon>
        <taxon>Pseudomonadati</taxon>
        <taxon>Pseudomonadota</taxon>
        <taxon>Alphaproteobacteria</taxon>
        <taxon>Hyphomicrobiales</taxon>
        <taxon>Rhodobiaceae</taxon>
        <taxon>Rhodobium</taxon>
    </lineage>
</organism>
<dbReference type="SUPFAM" id="SSF51182">
    <property type="entry name" value="RmlC-like cupins"/>
    <property type="match status" value="1"/>
</dbReference>
<dbReference type="InterPro" id="IPR014710">
    <property type="entry name" value="RmlC-like_jellyroll"/>
</dbReference>
<dbReference type="Proteomes" id="UP001209755">
    <property type="component" value="Unassembled WGS sequence"/>
</dbReference>
<evidence type="ECO:0000313" key="3">
    <source>
        <dbReference type="Proteomes" id="UP001209755"/>
    </source>
</evidence>
<dbReference type="Pfam" id="PF07883">
    <property type="entry name" value="Cupin_2"/>
    <property type="match status" value="1"/>
</dbReference>
<evidence type="ECO:0000313" key="2">
    <source>
        <dbReference type="EMBL" id="MCW2307048.1"/>
    </source>
</evidence>
<protein>
    <submittedName>
        <fullName evidence="2">Gentisate 1,2-dioxygenase</fullName>
    </submittedName>
</protein>
<comment type="caution">
    <text evidence="2">The sequence shown here is derived from an EMBL/GenBank/DDBJ whole genome shotgun (WGS) entry which is preliminary data.</text>
</comment>
<dbReference type="Gene3D" id="2.60.120.10">
    <property type="entry name" value="Jelly Rolls"/>
    <property type="match status" value="1"/>
</dbReference>
<name>A0ABT3H9H0_9HYPH</name>